<feature type="region of interest" description="Disordered" evidence="1">
    <location>
        <begin position="80"/>
        <end position="99"/>
    </location>
</feature>
<evidence type="ECO:0000256" key="1">
    <source>
        <dbReference type="SAM" id="MobiDB-lite"/>
    </source>
</evidence>
<sequence length="139" mass="15587">MADTDPIEGAYATIADLKAIWPGLPSGRETEARELLIDAAVRIDAYAPPSDPVTDPQKRTRKTISREMVKWVMSSDQGAVAGGADVTQKSRSMGPFSESWTFDRPGRTLLLTEEHKRMLRGRRQRPFSIDLTPRYEELP</sequence>
<accession>A0ABU3GL18</accession>
<evidence type="ECO:0008006" key="4">
    <source>
        <dbReference type="Google" id="ProtNLM"/>
    </source>
</evidence>
<dbReference type="Proteomes" id="UP001262835">
    <property type="component" value="Unassembled WGS sequence"/>
</dbReference>
<protein>
    <recommendedName>
        <fullName evidence="4">Head-to-tail adaptor</fullName>
    </recommendedName>
</protein>
<dbReference type="RefSeq" id="WP_311870414.1">
    <property type="nucleotide sequence ID" value="NZ_JAUZVT010000002.1"/>
</dbReference>
<comment type="caution">
    <text evidence="2">The sequence shown here is derived from an EMBL/GenBank/DDBJ whole genome shotgun (WGS) entry which is preliminary data.</text>
</comment>
<organism evidence="2 3">
    <name type="scientific">Microbacterium aquilitoris</name>
    <dbReference type="NCBI Taxonomy" id="3067307"/>
    <lineage>
        <taxon>Bacteria</taxon>
        <taxon>Bacillati</taxon>
        <taxon>Actinomycetota</taxon>
        <taxon>Actinomycetes</taxon>
        <taxon>Micrococcales</taxon>
        <taxon>Microbacteriaceae</taxon>
        <taxon>Microbacterium</taxon>
    </lineage>
</organism>
<proteinExistence type="predicted"/>
<dbReference type="EMBL" id="JAUZVT010000002">
    <property type="protein sequence ID" value="MDT3331407.1"/>
    <property type="molecule type" value="Genomic_DNA"/>
</dbReference>
<reference evidence="2 3" key="1">
    <citation type="submission" date="2023-08" db="EMBL/GenBank/DDBJ databases">
        <title>Microbacterium aquilitoris sp. nov. and Microbacterium gwkjibeachense sp. nov., isolated from beach.</title>
        <authorList>
            <person name="Lee S.D."/>
            <person name="Yang H."/>
            <person name="Kim I."/>
        </authorList>
    </citation>
    <scope>NUCLEOTIDE SEQUENCE [LARGE SCALE GENOMIC DNA]</scope>
    <source>
        <strain evidence="2 3">KSW-18</strain>
    </source>
</reference>
<keyword evidence="3" id="KW-1185">Reference proteome</keyword>
<evidence type="ECO:0000313" key="3">
    <source>
        <dbReference type="Proteomes" id="UP001262835"/>
    </source>
</evidence>
<gene>
    <name evidence="2" type="ORF">Q9S78_12080</name>
</gene>
<evidence type="ECO:0000313" key="2">
    <source>
        <dbReference type="EMBL" id="MDT3331407.1"/>
    </source>
</evidence>
<name>A0ABU3GL18_9MICO</name>